<evidence type="ECO:0000259" key="2">
    <source>
        <dbReference type="Pfam" id="PF18962"/>
    </source>
</evidence>
<keyword evidence="4" id="KW-1185">Reference proteome</keyword>
<dbReference type="KEGG" id="add:HUW48_16435"/>
<dbReference type="PANTHER" id="PTHR42754:SF1">
    <property type="entry name" value="LIPOPROTEIN"/>
    <property type="match status" value="1"/>
</dbReference>
<organism evidence="3 4">
    <name type="scientific">Adhaeribacter radiodurans</name>
    <dbReference type="NCBI Taxonomy" id="2745197"/>
    <lineage>
        <taxon>Bacteria</taxon>
        <taxon>Pseudomonadati</taxon>
        <taxon>Bacteroidota</taxon>
        <taxon>Cytophagia</taxon>
        <taxon>Cytophagales</taxon>
        <taxon>Hymenobacteraceae</taxon>
        <taxon>Adhaeribacter</taxon>
    </lineage>
</organism>
<gene>
    <name evidence="3" type="ORF">HUW48_16435</name>
</gene>
<dbReference type="EMBL" id="CP055153">
    <property type="protein sequence ID" value="QMU29524.1"/>
    <property type="molecule type" value="Genomic_DNA"/>
</dbReference>
<sequence>MKILLKNIVWLHKKPGKFTFQHFLKFSLLLAIGFPFLASAQNVQWNKTIGADLNDYFTTATQTSDGGYILGGTSGSGKNGDKSQPKNGQSDFWIVKLNADGSKAWDKTIGSAANDRLDALQQTSDGGYILLGYSVGGASGDKTGTKENWVVKLKPDGTIAWDKTFGVQKGGSSLTELQQTSDGGYILGGSAFGFGGDKTEAGLFGDFWLVKLNADGSKAWDKTIVGNSNDNLTTLQQTKDGGFIVGGNSDSGKGRDKSEDQKNDGNLSDFWMVKLNPDRTIAWDKTIGVEADDLLSTIRQTPDGSYIVGGYADAGLGEFKSEKSKGGFDYWVIKLNNKGTQEWNKTIGGSNSDQLHALQPTSDGGYLLGGGSRSNNSGDKTQDNQGIFDYWVVKLNANGSKAWDLTLGGNAEDALENVIQTKDNGYLIGGYSKSPISGTKTEASKGGYDYWVVKLDNDTKAKQTISFAALPEVNFATQKTLSLKATASSGLPVTFRVVSGPATVKGNTVTFKGGSGTVTMEALQTGNAKYYAAPAVTQTFVVQVPPVTRLWNKSFGGIRTEYQSQGNECDKIFGTSSLTAMVRSSDGGYLLGGTSDSKKGNDKSDDHLGSILEEQCFSDQQPITDYWIVKTNANGEKLWDKTFGGNDRDELKAILATPDGGYLLGGSSKSNGNGNKTQASRGYEDYWIVKISANGNKIWDKTFGGHLGDVLTTLIATPDGNYLLGGTSISGKSGDKTEAGIGGQEFWIVKIDGDGNKIWDKAYDNEGNDLSTLQSIVPSSDGGFLLGGTTSIDKGNYWVVKINSQGLKLWNKSFGGDAYDNLSALANTTDGGYLLGGYSNSGKSGDKSEASRGGNDFWVVKIDEAGKKVWDETIGGNGSDLLSALIKTPDGGFLLGGTTNSGVSGEKSEEKRGLGDYWVIKIDFNGVISWDRTLGGTNNNEQLSSLLVTSDGNFLVGGSSYSENNGDKSQPLKGIKDFWVIKLKEEKNAPALAWDMRFGGSGTDNLTDVIKTSDGGYLAGGYSDSKVSGDKSQNSKGKNDYWIVKTDKNGKKLWDKSFGGSDQDYLNRVIQTQDGGYLLAGSSLSGKSGDKSQPSQGDRDFWIVKTDALGNKQWDKTYGGSDFDQFVKIIQLSTGEFVLGGTTKSPVNGDVSQNSPGLKDYWLVKISSTGTKIWDKRYGGNGDDQLGSFTETKEGGFLLAGSSYSGAKGDKSQTSNGLTDYWVVKLDKEGNKIWDKTFGSRRDDVPASVARSGSDFYIAGTNTTYYNPEQSPEGFSDKDYWLVKIDTNGNLLWEKTFGGKQTDVLQASTSLPDGGIVLGGSSYSEVSGSKSQPSQGSYDYWIVRVDANGNKVYDKTVGGSERDELRTIFSTSDGGLMLAGWSASQVSGDVTQPNQGSSDYWLVKLAPAPDTSSMLTTREATVTEAPVAFTNNLTAYPNPFQGKVNVKFSLPQTQAATVKIFDGQGKEVSTLFQGEVKAIQTYQLEWQAGNKPAGLYFIQLQTPTLRQQHKLLLTK</sequence>
<evidence type="ECO:0000256" key="1">
    <source>
        <dbReference type="SAM" id="MobiDB-lite"/>
    </source>
</evidence>
<proteinExistence type="predicted"/>
<evidence type="ECO:0000313" key="4">
    <source>
        <dbReference type="Proteomes" id="UP000514509"/>
    </source>
</evidence>
<name>A0A7L7L9Y0_9BACT</name>
<reference evidence="3 4" key="1">
    <citation type="submission" date="2020-08" db="EMBL/GenBank/DDBJ databases">
        <title>Adhaeribacter dokdonensis sp. nov., isolated from the rhizosphere of Elymus tsukushiensis, a plant native to the Dokdo Islands, Republic of Korea.</title>
        <authorList>
            <person name="Ghim S.Y."/>
        </authorList>
    </citation>
    <scope>NUCLEOTIDE SEQUENCE [LARGE SCALE GENOMIC DNA]</scope>
    <source>
        <strain evidence="3 4">KUDC8001</strain>
    </source>
</reference>
<accession>A0A7L7L9Y0</accession>
<feature type="region of interest" description="Disordered" evidence="1">
    <location>
        <begin position="243"/>
        <end position="264"/>
    </location>
</feature>
<dbReference type="Proteomes" id="UP000514509">
    <property type="component" value="Chromosome"/>
</dbReference>
<dbReference type="RefSeq" id="WP_182411984.1">
    <property type="nucleotide sequence ID" value="NZ_CP055153.1"/>
</dbReference>
<dbReference type="Pfam" id="PF18962">
    <property type="entry name" value="Por_Secre_tail"/>
    <property type="match status" value="1"/>
</dbReference>
<feature type="compositionally biased region" description="Basic and acidic residues" evidence="1">
    <location>
        <begin position="252"/>
        <end position="263"/>
    </location>
</feature>
<protein>
    <submittedName>
        <fullName evidence="3">T9SS type A sorting domain-containing protein</fullName>
    </submittedName>
</protein>
<dbReference type="PANTHER" id="PTHR42754">
    <property type="entry name" value="ENDOGLUCANASE"/>
    <property type="match status" value="1"/>
</dbReference>
<feature type="domain" description="Secretion system C-terminal sorting" evidence="2">
    <location>
        <begin position="1436"/>
        <end position="1511"/>
    </location>
</feature>
<dbReference type="NCBIfam" id="TIGR04183">
    <property type="entry name" value="Por_Secre_tail"/>
    <property type="match status" value="1"/>
</dbReference>
<dbReference type="InterPro" id="IPR026444">
    <property type="entry name" value="Secre_tail"/>
</dbReference>
<evidence type="ECO:0000313" key="3">
    <source>
        <dbReference type="EMBL" id="QMU29524.1"/>
    </source>
</evidence>